<dbReference type="GeneID" id="90036008"/>
<dbReference type="Proteomes" id="UP001498771">
    <property type="component" value="Unassembled WGS sequence"/>
</dbReference>
<organism evidence="10 11">
    <name type="scientific">Myxozyma melibiosi</name>
    <dbReference type="NCBI Taxonomy" id="54550"/>
    <lineage>
        <taxon>Eukaryota</taxon>
        <taxon>Fungi</taxon>
        <taxon>Dikarya</taxon>
        <taxon>Ascomycota</taxon>
        <taxon>Saccharomycotina</taxon>
        <taxon>Lipomycetes</taxon>
        <taxon>Lipomycetales</taxon>
        <taxon>Lipomycetaceae</taxon>
        <taxon>Myxozyma</taxon>
    </lineage>
</organism>
<dbReference type="PROSITE" id="PS50157">
    <property type="entry name" value="ZINC_FINGER_C2H2_2"/>
    <property type="match status" value="2"/>
</dbReference>
<evidence type="ECO:0000313" key="10">
    <source>
        <dbReference type="EMBL" id="KAK7204176.1"/>
    </source>
</evidence>
<dbReference type="Gene3D" id="3.30.160.60">
    <property type="entry name" value="Classic Zinc Finger"/>
    <property type="match status" value="2"/>
</dbReference>
<keyword evidence="11" id="KW-1185">Reference proteome</keyword>
<sequence length="956" mass="107393">MVDKRSRDASSSAAQKQDRKFACTHPGCGKTFNRKDYLARHSANHLEVRPYQCPICPSQFARQDLLEKHMSTKAHEKRQKREALQRSIQQLQQTHLAAQQQSSMALPSLSTQPLVNLLPQGQLPQQPGSAHPNHLLDDPLRPLHVAPHQPPAVSVPNSTEPKQEMAKLPEDHPSHALQASIASSSQHVPTAAEQYSLSYGSATDWPKFSLDTFDLSLSDHYTWLFGSDFWTDSSESLLPSRNSSQEVQNVWSNPQLQNSQSAERMYDTGHGASHDLTARAYSSSASLSQIATAPLAMAEKSSVTLEDALLDTQMPGPGHIGPVPFISKHARTVPVTANDTMKQYLNLYWVHFDALYPILHRPTFDPSVMEPALLIAIVTIGMAYSTDREASTLAIVIHKKFRNIVFLMIEDQPQVQLWVHQTLLLTNYFDKMLGSTVQYDMSQFFHGTNIALIHFSGYLKGLQEPQISETSDNDTADHQWREWVWYETTKRTAFFAFICDTQHATLFRHSPILSAFEVRLELPSTDACWAAKDGGEFYQMYQIQCKAAEVGMMQFRSNPGDGVAKAPVDSKEELRGPTIGDGQAKEVLWPTFLHSLKRLIRLSREDQKEFHLANFSQFSCLILLHGLLSICWDMQWRGLLDMGIVSKRRMTEFKNRLETSFANWKNYFDYQLSKSNLPSISSTVMIAGESSPRNQGTPDPFPSSSGFGGRGLGQSAMQMVMGPMNDYTYNSPMLCSNWAMFQLGLLALHVDTMSLRINAGSPNVLGRKIRVIDRENSNRAVHLWAKSEDGRLAAWHSVQFMRRIAENEGLLDQAVHIPWGVYLATLTVWSYERYQEVNDETPSTFAGSSRKYVSVNGRNIEYSLAKQDALQYLRRMNARGHAIGLGNPQANSSRSFRDAQGYGDDSKDAARIESSDGKPLVVGLVAFSASLLMHIKWGFVLRGCEVLNNILKEYID</sequence>
<evidence type="ECO:0000256" key="7">
    <source>
        <dbReference type="PROSITE-ProRule" id="PRU00042"/>
    </source>
</evidence>
<feature type="region of interest" description="Disordered" evidence="8">
    <location>
        <begin position="888"/>
        <end position="908"/>
    </location>
</feature>
<feature type="domain" description="C2H2-type" evidence="9">
    <location>
        <begin position="21"/>
        <end position="50"/>
    </location>
</feature>
<protein>
    <submittedName>
        <fullName evidence="10">Fungal-specific transcription factor domain-containing protein</fullName>
    </submittedName>
</protein>
<keyword evidence="4 7" id="KW-0863">Zinc-finger</keyword>
<name>A0ABR1F2V4_9ASCO</name>
<feature type="region of interest" description="Disordered" evidence="8">
    <location>
        <begin position="71"/>
        <end position="105"/>
    </location>
</feature>
<proteinExistence type="predicted"/>
<evidence type="ECO:0000313" key="11">
    <source>
        <dbReference type="Proteomes" id="UP001498771"/>
    </source>
</evidence>
<dbReference type="CDD" id="cd12148">
    <property type="entry name" value="fungal_TF_MHR"/>
    <property type="match status" value="1"/>
</dbReference>
<dbReference type="RefSeq" id="XP_064767209.1">
    <property type="nucleotide sequence ID" value="XM_064910496.1"/>
</dbReference>
<dbReference type="Pfam" id="PF04082">
    <property type="entry name" value="Fungal_trans"/>
    <property type="match status" value="1"/>
</dbReference>
<keyword evidence="6" id="KW-0539">Nucleus</keyword>
<comment type="subcellular location">
    <subcellularLocation>
        <location evidence="1">Nucleus</location>
    </subcellularLocation>
</comment>
<keyword evidence="2" id="KW-0479">Metal-binding</keyword>
<feature type="region of interest" description="Disordered" evidence="8">
    <location>
        <begin position="142"/>
        <end position="162"/>
    </location>
</feature>
<evidence type="ECO:0000256" key="5">
    <source>
        <dbReference type="ARBA" id="ARBA00022833"/>
    </source>
</evidence>
<feature type="compositionally biased region" description="Low complexity" evidence="8">
    <location>
        <begin position="89"/>
        <end position="101"/>
    </location>
</feature>
<feature type="domain" description="C2H2-type" evidence="9">
    <location>
        <begin position="51"/>
        <end position="80"/>
    </location>
</feature>
<evidence type="ECO:0000256" key="1">
    <source>
        <dbReference type="ARBA" id="ARBA00004123"/>
    </source>
</evidence>
<dbReference type="SMART" id="SM00355">
    <property type="entry name" value="ZnF_C2H2"/>
    <property type="match status" value="2"/>
</dbReference>
<evidence type="ECO:0000256" key="3">
    <source>
        <dbReference type="ARBA" id="ARBA00022737"/>
    </source>
</evidence>
<dbReference type="EMBL" id="JBBJBU010000009">
    <property type="protein sequence ID" value="KAK7204176.1"/>
    <property type="molecule type" value="Genomic_DNA"/>
</dbReference>
<reference evidence="10 11" key="1">
    <citation type="submission" date="2024-03" db="EMBL/GenBank/DDBJ databases">
        <title>Genome-scale model development and genomic sequencing of the oleaginous clade Lipomyces.</title>
        <authorList>
            <consortium name="Lawrence Berkeley National Laboratory"/>
            <person name="Czajka J.J."/>
            <person name="Han Y."/>
            <person name="Kim J."/>
            <person name="Mondo S.J."/>
            <person name="Hofstad B.A."/>
            <person name="Robles A."/>
            <person name="Haridas S."/>
            <person name="Riley R."/>
            <person name="LaButti K."/>
            <person name="Pangilinan J."/>
            <person name="Andreopoulos W."/>
            <person name="Lipzen A."/>
            <person name="Yan J."/>
            <person name="Wang M."/>
            <person name="Ng V."/>
            <person name="Grigoriev I.V."/>
            <person name="Spatafora J.W."/>
            <person name="Magnuson J.K."/>
            <person name="Baker S.E."/>
            <person name="Pomraning K.R."/>
        </authorList>
    </citation>
    <scope>NUCLEOTIDE SEQUENCE [LARGE SCALE GENOMIC DNA]</scope>
    <source>
        <strain evidence="10 11">Phaff 52-87</strain>
    </source>
</reference>
<dbReference type="InterPro" id="IPR013087">
    <property type="entry name" value="Znf_C2H2_type"/>
</dbReference>
<accession>A0ABR1F2V4</accession>
<gene>
    <name evidence="10" type="ORF">BZA70DRAFT_240165</name>
</gene>
<keyword evidence="5" id="KW-0862">Zinc</keyword>
<evidence type="ECO:0000259" key="9">
    <source>
        <dbReference type="PROSITE" id="PS50157"/>
    </source>
</evidence>
<keyword evidence="3" id="KW-0677">Repeat</keyword>
<feature type="compositionally biased region" description="Basic and acidic residues" evidence="8">
    <location>
        <begin position="71"/>
        <end position="84"/>
    </location>
</feature>
<dbReference type="InterPro" id="IPR036236">
    <property type="entry name" value="Znf_C2H2_sf"/>
</dbReference>
<dbReference type="Pfam" id="PF00096">
    <property type="entry name" value="zf-C2H2"/>
    <property type="match status" value="2"/>
</dbReference>
<dbReference type="PANTHER" id="PTHR40626">
    <property type="entry name" value="MIP31509P"/>
    <property type="match status" value="1"/>
</dbReference>
<feature type="region of interest" description="Disordered" evidence="8">
    <location>
        <begin position="1"/>
        <end position="20"/>
    </location>
</feature>
<dbReference type="InterPro" id="IPR007219">
    <property type="entry name" value="XnlR_reg_dom"/>
</dbReference>
<evidence type="ECO:0000256" key="8">
    <source>
        <dbReference type="SAM" id="MobiDB-lite"/>
    </source>
</evidence>
<dbReference type="InterPro" id="IPR051059">
    <property type="entry name" value="VerF-like"/>
</dbReference>
<dbReference type="PANTHER" id="PTHR40626:SF11">
    <property type="entry name" value="ZINC FINGER PROTEIN YPR022C"/>
    <property type="match status" value="1"/>
</dbReference>
<dbReference type="PROSITE" id="PS00028">
    <property type="entry name" value="ZINC_FINGER_C2H2_1"/>
    <property type="match status" value="2"/>
</dbReference>
<evidence type="ECO:0000256" key="4">
    <source>
        <dbReference type="ARBA" id="ARBA00022771"/>
    </source>
</evidence>
<comment type="caution">
    <text evidence="10">The sequence shown here is derived from an EMBL/GenBank/DDBJ whole genome shotgun (WGS) entry which is preliminary data.</text>
</comment>
<evidence type="ECO:0000256" key="6">
    <source>
        <dbReference type="ARBA" id="ARBA00023242"/>
    </source>
</evidence>
<dbReference type="SUPFAM" id="SSF57667">
    <property type="entry name" value="beta-beta-alpha zinc fingers"/>
    <property type="match status" value="1"/>
</dbReference>
<evidence type="ECO:0000256" key="2">
    <source>
        <dbReference type="ARBA" id="ARBA00022723"/>
    </source>
</evidence>